<evidence type="ECO:0000313" key="2">
    <source>
        <dbReference type="EMBL" id="TLX62410.1"/>
    </source>
</evidence>
<dbReference type="AlphaFoldDB" id="A0A5R9QBQ9"/>
<feature type="domain" description="Ferric siderophore reductase C-terminal" evidence="1">
    <location>
        <begin position="214"/>
        <end position="234"/>
    </location>
</feature>
<dbReference type="GO" id="GO:0051537">
    <property type="term" value="F:2 iron, 2 sulfur cluster binding"/>
    <property type="evidence" value="ECO:0007669"/>
    <property type="project" value="InterPro"/>
</dbReference>
<dbReference type="EMBL" id="QLAG01000022">
    <property type="protein sequence ID" value="TLX62410.1"/>
    <property type="molecule type" value="Genomic_DNA"/>
</dbReference>
<protein>
    <submittedName>
        <fullName evidence="2">Siderophore ferric iron reductase</fullName>
    </submittedName>
</protein>
<dbReference type="InterPro" id="IPR024726">
    <property type="entry name" value="FhuF_C"/>
</dbReference>
<sequence>MYQANPDLLHLLDVTARSLPGLSGRVGEAGRDQLKVGDDGNRERIAALHDHWRQAHPEAGPHYWSARSWTLLVWQPIYLSLLAVHLAERAPCLADMGQSVTDGVVAGFCLPEHCPRHAAQTALIDFAAAQLREQLVRQLEEFQAIAPIHTKMANRLAADHVLAALLLVQRQQRLCNDQAHALETRWLTALGLKGDSTLIDVHLDDGRDRLALGRKVCCQHFRRSDGVLCSTCPKIREVERLERLRQELAAEC</sequence>
<dbReference type="InterPro" id="IPR023998">
    <property type="entry name" value="FCR-like"/>
</dbReference>
<accession>A0A5R9QBQ9</accession>
<dbReference type="Proteomes" id="UP000306753">
    <property type="component" value="Unassembled WGS sequence"/>
</dbReference>
<name>A0A5R9QBQ9_9GAMM</name>
<organism evidence="2 3">
    <name type="scientific">Stutzerimonas nosocomialis</name>
    <dbReference type="NCBI Taxonomy" id="1056496"/>
    <lineage>
        <taxon>Bacteria</taxon>
        <taxon>Pseudomonadati</taxon>
        <taxon>Pseudomonadota</taxon>
        <taxon>Gammaproteobacteria</taxon>
        <taxon>Pseudomonadales</taxon>
        <taxon>Pseudomonadaceae</taxon>
        <taxon>Stutzerimonas</taxon>
    </lineage>
</organism>
<dbReference type="NCBIfam" id="TIGR03950">
    <property type="entry name" value="sidero_Fe_reduc"/>
    <property type="match status" value="1"/>
</dbReference>
<keyword evidence="3" id="KW-1185">Reference proteome</keyword>
<dbReference type="RefSeq" id="WP_138412294.1">
    <property type="nucleotide sequence ID" value="NZ_QLAG01000022.1"/>
</dbReference>
<evidence type="ECO:0000259" key="1">
    <source>
        <dbReference type="Pfam" id="PF11575"/>
    </source>
</evidence>
<proteinExistence type="predicted"/>
<evidence type="ECO:0000313" key="3">
    <source>
        <dbReference type="Proteomes" id="UP000306753"/>
    </source>
</evidence>
<gene>
    <name evidence="2" type="ORF">DN820_16470</name>
</gene>
<comment type="caution">
    <text evidence="2">The sequence shown here is derived from an EMBL/GenBank/DDBJ whole genome shotgun (WGS) entry which is preliminary data.</text>
</comment>
<dbReference type="Pfam" id="PF11575">
    <property type="entry name" value="FhuF_C"/>
    <property type="match status" value="1"/>
</dbReference>
<reference evidence="2 3" key="1">
    <citation type="journal article" date="2017" name="Eur. J. Clin. Microbiol. Infect. Dis.">
        <title>Uncommonly isolated clinical Pseudomonas: identification and phylogenetic assignation.</title>
        <authorList>
            <person name="Mulet M."/>
            <person name="Gomila M."/>
            <person name="Ramirez A."/>
            <person name="Cardew S."/>
            <person name="Moore E.R."/>
            <person name="Lalucat J."/>
            <person name="Garcia-Valdes E."/>
        </authorList>
    </citation>
    <scope>NUCLEOTIDE SEQUENCE [LARGE SCALE GENOMIC DNA]</scope>
    <source>
        <strain evidence="2 3">SD129</strain>
    </source>
</reference>